<evidence type="ECO:0000256" key="3">
    <source>
        <dbReference type="ARBA" id="ARBA00022692"/>
    </source>
</evidence>
<comment type="subcellular location">
    <subcellularLocation>
        <location evidence="1">Membrane</location>
    </subcellularLocation>
</comment>
<dbReference type="PANTHER" id="PTHR33966">
    <property type="entry name" value="PROTEIN ODR-4 HOMOLOG"/>
    <property type="match status" value="1"/>
</dbReference>
<dbReference type="OMA" id="FNEPPRR"/>
<organism evidence="7 8">
    <name type="scientific">Nematostella vectensis</name>
    <name type="common">Starlet sea anemone</name>
    <dbReference type="NCBI Taxonomy" id="45351"/>
    <lineage>
        <taxon>Eukaryota</taxon>
        <taxon>Metazoa</taxon>
        <taxon>Cnidaria</taxon>
        <taxon>Anthozoa</taxon>
        <taxon>Hexacorallia</taxon>
        <taxon>Actiniaria</taxon>
        <taxon>Edwardsiidae</taxon>
        <taxon>Nematostella</taxon>
    </lineage>
</organism>
<reference evidence="7 8" key="1">
    <citation type="journal article" date="2007" name="Science">
        <title>Sea anemone genome reveals ancestral eumetazoan gene repertoire and genomic organization.</title>
        <authorList>
            <person name="Putnam N.H."/>
            <person name="Srivastava M."/>
            <person name="Hellsten U."/>
            <person name="Dirks B."/>
            <person name="Chapman J."/>
            <person name="Salamov A."/>
            <person name="Terry A."/>
            <person name="Shapiro H."/>
            <person name="Lindquist E."/>
            <person name="Kapitonov V.V."/>
            <person name="Jurka J."/>
            <person name="Genikhovich G."/>
            <person name="Grigoriev I.V."/>
            <person name="Lucas S.M."/>
            <person name="Steele R.E."/>
            <person name="Finnerty J.R."/>
            <person name="Technau U."/>
            <person name="Martindale M.Q."/>
            <person name="Rokhsar D.S."/>
        </authorList>
    </citation>
    <scope>NUCLEOTIDE SEQUENCE [LARGE SCALE GENOMIC DNA]</scope>
    <source>
        <strain evidence="8">CH2 X CH6</strain>
    </source>
</reference>
<dbReference type="AlphaFoldDB" id="A7RYT3"/>
<keyword evidence="3" id="KW-0812">Transmembrane</keyword>
<dbReference type="InterPro" id="IPR029454">
    <property type="entry name" value="ODR-4-like"/>
</dbReference>
<keyword evidence="8" id="KW-1185">Reference proteome</keyword>
<evidence type="ECO:0000313" key="8">
    <source>
        <dbReference type="Proteomes" id="UP000001593"/>
    </source>
</evidence>
<dbReference type="eggNOG" id="KOG4703">
    <property type="taxonomic scope" value="Eukaryota"/>
</dbReference>
<keyword evidence="4" id="KW-1133">Transmembrane helix</keyword>
<comment type="similarity">
    <text evidence="2">Belongs to the ODR-4 family.</text>
</comment>
<evidence type="ECO:0000256" key="2">
    <source>
        <dbReference type="ARBA" id="ARBA00010131"/>
    </source>
</evidence>
<proteinExistence type="inferred from homology"/>
<evidence type="ECO:0000256" key="1">
    <source>
        <dbReference type="ARBA" id="ARBA00004370"/>
    </source>
</evidence>
<accession>A7RYT3</accession>
<evidence type="ECO:0000313" key="7">
    <source>
        <dbReference type="EMBL" id="EDO43376.1"/>
    </source>
</evidence>
<dbReference type="GO" id="GO:0008104">
    <property type="term" value="P:intracellular protein localization"/>
    <property type="evidence" value="ECO:0000318"/>
    <property type="project" value="GO_Central"/>
</dbReference>
<protein>
    <recommendedName>
        <fullName evidence="9">Protein odr-4 homolog</fullName>
    </recommendedName>
</protein>
<feature type="region of interest" description="Disordered" evidence="6">
    <location>
        <begin position="366"/>
        <end position="391"/>
    </location>
</feature>
<dbReference type="EMBL" id="DS469554">
    <property type="protein sequence ID" value="EDO43376.1"/>
    <property type="molecule type" value="Genomic_DNA"/>
</dbReference>
<evidence type="ECO:0000256" key="4">
    <source>
        <dbReference type="ARBA" id="ARBA00022989"/>
    </source>
</evidence>
<dbReference type="PANTHER" id="PTHR33966:SF1">
    <property type="entry name" value="PROTEIN ODR-4 HOMOLOG"/>
    <property type="match status" value="1"/>
</dbReference>
<dbReference type="InParanoid" id="A7RYT3"/>
<name>A7RYT3_NEMVE</name>
<sequence>MGKSVIAEESVSDYVASLYGARKWQIGLIIGQLTAQRDYIVHLVRTPEQTNEEQNEEKRLKSITDVDDNWAIEHAHQVSRMLTGGLEVLGLFVFGPPDMLTKAQGKLRQLVYMIYKKTSIKVDAFFHAQEAISSRVILQICSQTKKITCKTLDASDPKATVQPAELKYQAFTSKWTTLRTQIFIDTKFLIPAKLGKATLHTQLVESLSTTLHGISNGICTIDGKILPMEQQLVISEKQGKASHHATNKSDEPLAVEIFVEMALKRDAVRSMLSRCEVLCEDILDAQQQENKASLDGTWACPKRVFTPLKGPVCVCDYMFQDETTQDSFDRLSELMDVTPDIEDIEISEIIPGVAQVEEISRKFSAERDRLTSSGKNQSEELSSRYRSEIMK</sequence>
<gene>
    <name evidence="7" type="ORF">NEMVEDRAFT_v1g241624</name>
</gene>
<dbReference type="FunCoup" id="A7RYT3">
    <property type="interactions" value="354"/>
</dbReference>
<evidence type="ECO:0008006" key="9">
    <source>
        <dbReference type="Google" id="ProtNLM"/>
    </source>
</evidence>
<dbReference type="STRING" id="45351.A7RYT3"/>
<dbReference type="HOGENOM" id="CLU_043811_0_0_1"/>
<dbReference type="Proteomes" id="UP000001593">
    <property type="component" value="Unassembled WGS sequence"/>
</dbReference>
<dbReference type="GO" id="GO:0016020">
    <property type="term" value="C:membrane"/>
    <property type="evidence" value="ECO:0007669"/>
    <property type="project" value="UniProtKB-SubCell"/>
</dbReference>
<keyword evidence="5" id="KW-0472">Membrane</keyword>
<feature type="compositionally biased region" description="Basic and acidic residues" evidence="6">
    <location>
        <begin position="377"/>
        <end position="391"/>
    </location>
</feature>
<dbReference type="PhylomeDB" id="A7RYT3"/>
<evidence type="ECO:0000256" key="6">
    <source>
        <dbReference type="SAM" id="MobiDB-lite"/>
    </source>
</evidence>
<dbReference type="Pfam" id="PF14778">
    <property type="entry name" value="ODR4-like"/>
    <property type="match status" value="1"/>
</dbReference>
<evidence type="ECO:0000256" key="5">
    <source>
        <dbReference type="ARBA" id="ARBA00023136"/>
    </source>
</evidence>